<sequence>MKRFSLFNGGHRQAAMYKTAAGEHIGIASIIGKANLFARGLRYAFIQAQSNIEPEKHELQQDYFDWDNFPARNIGKRGNILYRF</sequence>
<dbReference type="AlphaFoldDB" id="A0A7J4IX65"/>
<dbReference type="EMBL" id="DUGC01000091">
    <property type="protein sequence ID" value="HIH10143.1"/>
    <property type="molecule type" value="Genomic_DNA"/>
</dbReference>
<evidence type="ECO:0000313" key="1">
    <source>
        <dbReference type="EMBL" id="HIH10143.1"/>
    </source>
</evidence>
<name>A0A7J4IX65_9ARCH</name>
<protein>
    <submittedName>
        <fullName evidence="1">Uncharacterized protein</fullName>
    </submittedName>
</protein>
<proteinExistence type="predicted"/>
<gene>
    <name evidence="1" type="ORF">HA254_05765</name>
</gene>
<comment type="caution">
    <text evidence="1">The sequence shown here is derived from an EMBL/GenBank/DDBJ whole genome shotgun (WGS) entry which is preliminary data.</text>
</comment>
<reference evidence="2" key="1">
    <citation type="journal article" date="2020" name="bioRxiv">
        <title>A rank-normalized archaeal taxonomy based on genome phylogeny resolves widespread incomplete and uneven classifications.</title>
        <authorList>
            <person name="Rinke C."/>
            <person name="Chuvochina M."/>
            <person name="Mussig A.J."/>
            <person name="Chaumeil P.-A."/>
            <person name="Waite D.W."/>
            <person name="Whitman W.B."/>
            <person name="Parks D.H."/>
            <person name="Hugenholtz P."/>
        </authorList>
    </citation>
    <scope>NUCLEOTIDE SEQUENCE [LARGE SCALE GENOMIC DNA]</scope>
</reference>
<organism evidence="1 2">
    <name type="scientific">Candidatus Iainarchaeum sp</name>
    <dbReference type="NCBI Taxonomy" id="3101447"/>
    <lineage>
        <taxon>Archaea</taxon>
        <taxon>Candidatus Iainarchaeota</taxon>
        <taxon>Candidatus Iainarchaeia</taxon>
        <taxon>Candidatus Iainarchaeales</taxon>
        <taxon>Candidatus Iainarchaeaceae</taxon>
        <taxon>Candidatus Iainarchaeum</taxon>
    </lineage>
</organism>
<dbReference type="Proteomes" id="UP000565078">
    <property type="component" value="Unassembled WGS sequence"/>
</dbReference>
<evidence type="ECO:0000313" key="2">
    <source>
        <dbReference type="Proteomes" id="UP000565078"/>
    </source>
</evidence>
<accession>A0A7J4IX65</accession>